<feature type="domain" description="RING-type" evidence="14">
    <location>
        <begin position="183"/>
        <end position="370"/>
    </location>
</feature>
<evidence type="ECO:0000256" key="12">
    <source>
        <dbReference type="SAM" id="MobiDB-lite"/>
    </source>
</evidence>
<dbReference type="InterPro" id="IPR017907">
    <property type="entry name" value="Znf_RING_CS"/>
</dbReference>
<dbReference type="FunFam" id="3.40.720.10:FF:000051">
    <property type="entry name" value="Arylsulfatase"/>
    <property type="match status" value="1"/>
</dbReference>
<keyword evidence="2" id="KW-0808">Transferase</keyword>
<keyword evidence="10" id="KW-0325">Glycoprotein</keyword>
<dbReference type="CDD" id="cd16147">
    <property type="entry name" value="G6S"/>
    <property type="match status" value="1"/>
</dbReference>
<evidence type="ECO:0000256" key="4">
    <source>
        <dbReference type="ARBA" id="ARBA00022729"/>
    </source>
</evidence>
<organism evidence="15 16">
    <name type="scientific">Fusarium mundagurra</name>
    <dbReference type="NCBI Taxonomy" id="1567541"/>
    <lineage>
        <taxon>Eukaryota</taxon>
        <taxon>Fungi</taxon>
        <taxon>Dikarya</taxon>
        <taxon>Ascomycota</taxon>
        <taxon>Pezizomycotina</taxon>
        <taxon>Sordariomycetes</taxon>
        <taxon>Hypocreomycetidae</taxon>
        <taxon>Hypocreales</taxon>
        <taxon>Nectriaceae</taxon>
        <taxon>Fusarium</taxon>
        <taxon>Fusarium fujikuroi species complex</taxon>
    </lineage>
</organism>
<feature type="domain" description="RING-type" evidence="13">
    <location>
        <begin position="329"/>
        <end position="367"/>
    </location>
</feature>
<dbReference type="PANTHER" id="PTHR43108:SF8">
    <property type="entry name" value="SD21168P"/>
    <property type="match status" value="1"/>
</dbReference>
<evidence type="ECO:0000259" key="14">
    <source>
        <dbReference type="PROSITE" id="PS51873"/>
    </source>
</evidence>
<dbReference type="Gene3D" id="3.40.720.10">
    <property type="entry name" value="Alkaline Phosphatase, subunit A"/>
    <property type="match status" value="1"/>
</dbReference>
<evidence type="ECO:0000256" key="9">
    <source>
        <dbReference type="ARBA" id="ARBA00022833"/>
    </source>
</evidence>
<keyword evidence="3" id="KW-0479">Metal-binding</keyword>
<dbReference type="PROSITE" id="PS51873">
    <property type="entry name" value="TRIAD"/>
    <property type="match status" value="1"/>
</dbReference>
<dbReference type="EMBL" id="JAAOAN010000717">
    <property type="protein sequence ID" value="KAF5700677.1"/>
    <property type="molecule type" value="Genomic_DNA"/>
</dbReference>
<dbReference type="GO" id="GO:0005539">
    <property type="term" value="F:glycosaminoglycan binding"/>
    <property type="evidence" value="ECO:0007669"/>
    <property type="project" value="TreeGrafter"/>
</dbReference>
<dbReference type="InterPro" id="IPR017850">
    <property type="entry name" value="Alkaline_phosphatase_core_sf"/>
</dbReference>
<evidence type="ECO:0000256" key="11">
    <source>
        <dbReference type="PROSITE-ProRule" id="PRU00175"/>
    </source>
</evidence>
<evidence type="ECO:0000256" key="2">
    <source>
        <dbReference type="ARBA" id="ARBA00022679"/>
    </source>
</evidence>
<evidence type="ECO:0000256" key="8">
    <source>
        <dbReference type="ARBA" id="ARBA00022801"/>
    </source>
</evidence>
<dbReference type="InterPro" id="IPR044066">
    <property type="entry name" value="TRIAD_supradom"/>
</dbReference>
<dbReference type="InterPro" id="IPR024607">
    <property type="entry name" value="Sulfatase_CS"/>
</dbReference>
<dbReference type="SUPFAM" id="SSF57850">
    <property type="entry name" value="RING/U-box"/>
    <property type="match status" value="2"/>
</dbReference>
<dbReference type="AlphaFoldDB" id="A0A8H6D2N7"/>
<comment type="caution">
    <text evidence="15">The sequence shown here is derived from an EMBL/GenBank/DDBJ whole genome shotgun (WGS) entry which is preliminary data.</text>
</comment>
<evidence type="ECO:0000313" key="16">
    <source>
        <dbReference type="Proteomes" id="UP000544331"/>
    </source>
</evidence>
<evidence type="ECO:0000256" key="1">
    <source>
        <dbReference type="ARBA" id="ARBA00008779"/>
    </source>
</evidence>
<feature type="region of interest" description="Disordered" evidence="12">
    <location>
        <begin position="94"/>
        <end position="179"/>
    </location>
</feature>
<reference evidence="15 16" key="1">
    <citation type="submission" date="2020-05" db="EMBL/GenBank/DDBJ databases">
        <title>Identification and distribution of gene clusters putatively required for synthesis of sphingolipid metabolism inhibitors in phylogenetically diverse species of the filamentous fungus Fusarium.</title>
        <authorList>
            <person name="Kim H.-S."/>
            <person name="Busman M."/>
            <person name="Brown D.W."/>
            <person name="Divon H."/>
            <person name="Uhlig S."/>
            <person name="Proctor R.H."/>
        </authorList>
    </citation>
    <scope>NUCLEOTIDE SEQUENCE [LARGE SCALE GENOMIC DNA]</scope>
    <source>
        <strain evidence="15 16">NRRL 66235</strain>
    </source>
</reference>
<gene>
    <name evidence="15" type="ORF">FMUND_14237</name>
</gene>
<dbReference type="GO" id="GO:0008270">
    <property type="term" value="F:zinc ion binding"/>
    <property type="evidence" value="ECO:0007669"/>
    <property type="project" value="UniProtKB-KW"/>
</dbReference>
<dbReference type="Pfam" id="PF00884">
    <property type="entry name" value="Sulfatase"/>
    <property type="match status" value="1"/>
</dbReference>
<evidence type="ECO:0000256" key="5">
    <source>
        <dbReference type="ARBA" id="ARBA00022737"/>
    </source>
</evidence>
<evidence type="ECO:0000256" key="10">
    <source>
        <dbReference type="ARBA" id="ARBA00023180"/>
    </source>
</evidence>
<proteinExistence type="inferred from homology"/>
<dbReference type="CDD" id="cd22584">
    <property type="entry name" value="Rcat_RBR_unk"/>
    <property type="match status" value="1"/>
</dbReference>
<keyword evidence="5" id="KW-0677">Repeat</keyword>
<keyword evidence="4" id="KW-0732">Signal</keyword>
<evidence type="ECO:0000256" key="6">
    <source>
        <dbReference type="ARBA" id="ARBA00022771"/>
    </source>
</evidence>
<evidence type="ECO:0000256" key="3">
    <source>
        <dbReference type="ARBA" id="ARBA00022723"/>
    </source>
</evidence>
<dbReference type="InterPro" id="IPR001841">
    <property type="entry name" value="Znf_RING"/>
</dbReference>
<protein>
    <submittedName>
        <fullName evidence="15">Arylsulfatase</fullName>
    </submittedName>
</protein>
<dbReference type="CDD" id="cd20335">
    <property type="entry name" value="BRcat_RBR"/>
    <property type="match status" value="1"/>
</dbReference>
<keyword evidence="9" id="KW-0862">Zinc</keyword>
<dbReference type="PROSITE" id="PS50089">
    <property type="entry name" value="ZF_RING_2"/>
    <property type="match status" value="1"/>
</dbReference>
<dbReference type="GO" id="GO:0016740">
    <property type="term" value="F:transferase activity"/>
    <property type="evidence" value="ECO:0007669"/>
    <property type="project" value="UniProtKB-KW"/>
</dbReference>
<sequence>MDEPDDHAIALSIAQAVEADAELIATLIREEEQARRDFELARHLAQNPNAIPEAGDGADDDGLDDETYRILQAFNVAAQQEDNSGIETELIREETHEASSVAGGDKTDDGSTTDDDPQVDVGDQSNCETSQDDVLHMDDVEIQAEKTQPDETQTEDTQEERDADEYTGTAQAASPAPPDLHVGTKECLYCSEELPEDEVFEAPCSHGMCQPCLIRSIRTAIKDESLFPPTCCGQAIPVDTNAFIPEDLLAECDNKREEFETTDRTYCSDRACSAFIPLRSIEAGIARCTRCEKRTCLNCLSEAHQGTCIDDPESQRVVRLAEENGWRSCERCKNMVELTHGCFHISCRCGHQFCYLCGRQWRTCNCPQWDERHLLAHAGELAAVAARAQARLRAQVRAAPAPAARPVQPPGCRHRNYRPFDRVEGQDDCDDCGAEMRQYIFPWTTPFADKAITFDSDQAVLTPNNDAVSSKPKTSLGGKKNIVFILTDDQDAVLDSVSYMPKLKEYIIDKGTSFVNHFTTTAICCPSRVALWTGKQPHNTNVTDVNPPYGGFPKFVSQGLNENYLPVWLKEAGYNTYYTGKLFNAHTINNYNSPYPAGWTGTNFLLDPGTYDYLNPIYQHNQEPPVQHKGVHTSDLISKYAHELLKEAIDSENPFFVAIAPVAPHSNVNLRRQPGHPSAPLMTIPIPLERHSHLFEGVKVPRTENFNPDSPSGVSWIHKLDQLNDSSVSYLDDFYRARLQALQGVDEIVEQVTKQLEDAGILDETYIIYSSDNGYHLGQHRLPPGKECGFDEDIRVPLFIRGPGVSSGSVEDAVTTHIDLAPTILRLAGADLRHDFDGTPIPVLPTQEYKRHEHVAVEYWGGAIAEGEIGGFDGKGQIFAHNNTYKGVRIVHEDYSLYYSAWCNNEHELYDLKTDPGQLNNLFPHDDANASAALLGTTTGQVLNRLDALMLVLKSCKGNACIEPWKILHPEGGVKSLKDALQAKFNAFYKEQVKVRFDRCEYGYLIDAEGPQVGYEYREGLEWHHWT</sequence>
<dbReference type="PROSITE" id="PS00523">
    <property type="entry name" value="SULFATASE_1"/>
    <property type="match status" value="1"/>
</dbReference>
<dbReference type="Gene3D" id="1.20.120.1750">
    <property type="match status" value="1"/>
</dbReference>
<evidence type="ECO:0000313" key="15">
    <source>
        <dbReference type="EMBL" id="KAF5700677.1"/>
    </source>
</evidence>
<dbReference type="PANTHER" id="PTHR43108">
    <property type="entry name" value="N-ACETYLGLUCOSAMINE-6-SULFATASE FAMILY MEMBER"/>
    <property type="match status" value="1"/>
</dbReference>
<keyword evidence="8" id="KW-0378">Hydrolase</keyword>
<accession>A0A8H6D2N7</accession>
<feature type="compositionally biased region" description="Acidic residues" evidence="12">
    <location>
        <begin position="152"/>
        <end position="165"/>
    </location>
</feature>
<keyword evidence="6 11" id="KW-0863">Zinc-finger</keyword>
<dbReference type="PROSITE" id="PS00518">
    <property type="entry name" value="ZF_RING_1"/>
    <property type="match status" value="1"/>
</dbReference>
<evidence type="ECO:0000256" key="7">
    <source>
        <dbReference type="ARBA" id="ARBA00022786"/>
    </source>
</evidence>
<evidence type="ECO:0000259" key="13">
    <source>
        <dbReference type="PROSITE" id="PS50089"/>
    </source>
</evidence>
<dbReference type="OrthoDB" id="96314at2759"/>
<name>A0A8H6D2N7_9HYPO</name>
<feature type="compositionally biased region" description="Basic and acidic residues" evidence="12">
    <location>
        <begin position="133"/>
        <end position="149"/>
    </location>
</feature>
<dbReference type="InterPro" id="IPR000917">
    <property type="entry name" value="Sulfatase_N"/>
</dbReference>
<keyword evidence="16" id="KW-1185">Reference proteome</keyword>
<keyword evidence="7" id="KW-0833">Ubl conjugation pathway</keyword>
<dbReference type="Proteomes" id="UP000544331">
    <property type="component" value="Unassembled WGS sequence"/>
</dbReference>
<comment type="similarity">
    <text evidence="1">Belongs to the sulfatase family.</text>
</comment>
<dbReference type="SUPFAM" id="SSF53649">
    <property type="entry name" value="Alkaline phosphatase-like"/>
    <property type="match status" value="1"/>
</dbReference>
<dbReference type="GO" id="GO:0008449">
    <property type="term" value="F:N-acetylglucosamine-6-sulfatase activity"/>
    <property type="evidence" value="ECO:0007669"/>
    <property type="project" value="TreeGrafter"/>
</dbReference>